<organism evidence="7 8">
    <name type="scientific">Flaviflexus salsibiostraticola</name>
    <dbReference type="NCBI Taxonomy" id="1282737"/>
    <lineage>
        <taxon>Bacteria</taxon>
        <taxon>Bacillati</taxon>
        <taxon>Actinomycetota</taxon>
        <taxon>Actinomycetes</taxon>
        <taxon>Actinomycetales</taxon>
        <taxon>Actinomycetaceae</taxon>
        <taxon>Flaviflexus</taxon>
    </lineage>
</organism>
<evidence type="ECO:0000256" key="4">
    <source>
        <dbReference type="ARBA" id="ARBA00022962"/>
    </source>
</evidence>
<keyword evidence="8" id="KW-1185">Reference proteome</keyword>
<dbReference type="OrthoDB" id="3518032at2"/>
<dbReference type="PRINTS" id="PR00096">
    <property type="entry name" value="GATASE"/>
</dbReference>
<dbReference type="Gene3D" id="3.40.50.880">
    <property type="match status" value="1"/>
</dbReference>
<feature type="domain" description="Glutamine amidotransferase" evidence="5">
    <location>
        <begin position="14"/>
        <end position="193"/>
    </location>
</feature>
<dbReference type="Pfam" id="PF00425">
    <property type="entry name" value="Chorismate_bind"/>
    <property type="match status" value="1"/>
</dbReference>
<evidence type="ECO:0000313" key="8">
    <source>
        <dbReference type="Proteomes" id="UP000270021"/>
    </source>
</evidence>
<dbReference type="InterPro" id="IPR019999">
    <property type="entry name" value="Anth_synth_I-like"/>
</dbReference>
<dbReference type="InterPro" id="IPR005801">
    <property type="entry name" value="ADC_synthase"/>
</dbReference>
<dbReference type="GO" id="GO:0046820">
    <property type="term" value="F:4-amino-4-deoxychorismate synthase activity"/>
    <property type="evidence" value="ECO:0007669"/>
    <property type="project" value="UniProtKB-EC"/>
</dbReference>
<dbReference type="EMBL" id="CP034438">
    <property type="protein sequence ID" value="AZN30731.1"/>
    <property type="molecule type" value="Genomic_DNA"/>
</dbReference>
<evidence type="ECO:0000259" key="5">
    <source>
        <dbReference type="Pfam" id="PF00117"/>
    </source>
</evidence>
<dbReference type="InterPro" id="IPR017926">
    <property type="entry name" value="GATASE"/>
</dbReference>
<proteinExistence type="inferred from homology"/>
<evidence type="ECO:0000313" key="7">
    <source>
        <dbReference type="EMBL" id="AZN30731.1"/>
    </source>
</evidence>
<dbReference type="GO" id="GO:0008153">
    <property type="term" value="P:4-aminobenzoate biosynthetic process"/>
    <property type="evidence" value="ECO:0007669"/>
    <property type="project" value="TreeGrafter"/>
</dbReference>
<dbReference type="AlphaFoldDB" id="A0A3Q8WV03"/>
<evidence type="ECO:0000256" key="3">
    <source>
        <dbReference type="ARBA" id="ARBA00022679"/>
    </source>
</evidence>
<dbReference type="SUPFAM" id="SSF56322">
    <property type="entry name" value="ADC synthase"/>
    <property type="match status" value="1"/>
</dbReference>
<dbReference type="Pfam" id="PF00117">
    <property type="entry name" value="GATase"/>
    <property type="match status" value="1"/>
</dbReference>
<dbReference type="EC" id="2.6.1.85" evidence="2"/>
<protein>
    <recommendedName>
        <fullName evidence="2">aminodeoxychorismate synthase</fullName>
        <ecNumber evidence="2">2.6.1.85</ecNumber>
    </recommendedName>
</protein>
<dbReference type="GO" id="GO:0000162">
    <property type="term" value="P:L-tryptophan biosynthetic process"/>
    <property type="evidence" value="ECO:0007669"/>
    <property type="project" value="TreeGrafter"/>
</dbReference>
<keyword evidence="4" id="KW-0315">Glutamine amidotransferase</keyword>
<dbReference type="Gene3D" id="3.60.120.10">
    <property type="entry name" value="Anthranilate synthase"/>
    <property type="match status" value="1"/>
</dbReference>
<dbReference type="SUPFAM" id="SSF52317">
    <property type="entry name" value="Class I glutamine amidotransferase-like"/>
    <property type="match status" value="1"/>
</dbReference>
<dbReference type="Proteomes" id="UP000270021">
    <property type="component" value="Chromosome"/>
</dbReference>
<keyword evidence="3" id="KW-0808">Transferase</keyword>
<dbReference type="CDD" id="cd01743">
    <property type="entry name" value="GATase1_Anthranilate_Synthase"/>
    <property type="match status" value="1"/>
</dbReference>
<dbReference type="PROSITE" id="PS51273">
    <property type="entry name" value="GATASE_TYPE_1"/>
    <property type="match status" value="1"/>
</dbReference>
<dbReference type="PANTHER" id="PTHR11236:SF18">
    <property type="entry name" value="AMINODEOXYCHORISMATE SYNTHASE"/>
    <property type="match status" value="1"/>
</dbReference>
<dbReference type="GO" id="GO:0005737">
    <property type="term" value="C:cytoplasm"/>
    <property type="evidence" value="ECO:0007669"/>
    <property type="project" value="TreeGrafter"/>
</dbReference>
<gene>
    <name evidence="7" type="ORF">EJO69_10795</name>
</gene>
<name>A0A3Q8WV03_9ACTO</name>
<sequence>MARGSDPTDMMRLLLIDFHDSNTQILADLVFRVLGVRPIVLAYDDPSLDEGAMAGADGILLATGPGRPGDAADVGRVPDLVAGCDRPVLGIGLGHQILAGLCGARIVPIEPRLGVVSRLHVPHGRADDHTIVVDGQQVVGSHSSAVREPTERMVVDAVSDDHIQAFHAIDRPWWGLQFNPESALTEGGVENIRAWARAAGLLPHAPARRTLLSQEVPMPDLSRAARLMVGDGPFFWLDEARPAHDGPGWSYLGLGGEVVWPDEGVNVLDVLRRSAWQGAGGPDAPFTGGWVGVSGYEPDTALWMSARRWVAVDHERERAWLVACEEPGAQEWLDRTAAALSAPVDDVIVTVDAGLLAAVRSLPDHRRDDDDSYRAKVEQAHEHLRAGTSFEVCLTTTAEVAHDASREELLELYLLQRRTNPAPYAAFLACDDTTIMSSSPERFLRVRDGEVESRPIKGTLPRGETPEADAALRTRLETDPKLRSELVMIVDLLRNDLAKVCVPGSVACPEPVRVDSFATVHQLAGVVTGLLGAGVDIVDLLRAAFPGGSMTGAPKHRTMEILADLESGPRGYYSGALGWISGDRDAELSVVIRTLIHDDGVLSVGAGGAVVPDSTPQGELDEMLLKMSAALP</sequence>
<evidence type="ECO:0000256" key="1">
    <source>
        <dbReference type="ARBA" id="ARBA00005970"/>
    </source>
</evidence>
<reference evidence="7 8" key="1">
    <citation type="submission" date="2018-12" db="EMBL/GenBank/DDBJ databases">
        <title>Complete genome sequence of Flaviflexus salsibiostraticola KCTC 33148.</title>
        <authorList>
            <person name="Bae J.-W."/>
        </authorList>
    </citation>
    <scope>NUCLEOTIDE SEQUENCE [LARGE SCALE GENOMIC DNA]</scope>
    <source>
        <strain evidence="7 8">KCTC 33148</strain>
    </source>
</reference>
<dbReference type="PANTHER" id="PTHR11236">
    <property type="entry name" value="AMINOBENZOATE/ANTHRANILATE SYNTHASE"/>
    <property type="match status" value="1"/>
</dbReference>
<evidence type="ECO:0000256" key="2">
    <source>
        <dbReference type="ARBA" id="ARBA00013139"/>
    </source>
</evidence>
<evidence type="ECO:0000259" key="6">
    <source>
        <dbReference type="Pfam" id="PF00425"/>
    </source>
</evidence>
<dbReference type="InterPro" id="IPR006221">
    <property type="entry name" value="TrpG/PapA_dom"/>
</dbReference>
<feature type="domain" description="Chorismate-utilising enzyme C-terminal" evidence="6">
    <location>
        <begin position="370"/>
        <end position="626"/>
    </location>
</feature>
<accession>A0A3Q8WV03</accession>
<comment type="similarity">
    <text evidence="1">In the C-terminal section; belongs to the anthranilate synthase component I family.</text>
</comment>
<dbReference type="KEGG" id="fsl:EJO69_10795"/>
<dbReference type="PRINTS" id="PR00099">
    <property type="entry name" value="CPSGATASE"/>
</dbReference>
<dbReference type="InterPro" id="IPR015890">
    <property type="entry name" value="Chorismate_C"/>
</dbReference>
<dbReference type="InterPro" id="IPR029062">
    <property type="entry name" value="Class_I_gatase-like"/>
</dbReference>
<dbReference type="PRINTS" id="PR00097">
    <property type="entry name" value="ANTSNTHASEII"/>
</dbReference>